<dbReference type="KEGG" id="stur:STURON_00684"/>
<protein>
    <recommendedName>
        <fullName evidence="4">Lipoprotein</fullName>
    </recommendedName>
</protein>
<organism evidence="2 3">
    <name type="scientific">Spiroplasma turonicum</name>
    <dbReference type="NCBI Taxonomy" id="216946"/>
    <lineage>
        <taxon>Bacteria</taxon>
        <taxon>Bacillati</taxon>
        <taxon>Mycoplasmatota</taxon>
        <taxon>Mollicutes</taxon>
        <taxon>Entomoplasmatales</taxon>
        <taxon>Spiroplasmataceae</taxon>
        <taxon>Spiroplasma</taxon>
    </lineage>
</organism>
<sequence length="193" mass="23004">MKLKFFLINFFVIFLCLNVISCGETTNYSQDTINSNPKELEYKEKKTDLNVINLLKNEITTIYNEDDESPLSIVDKKLTKDYIDTPSNEYTDKDQYKYDIDSYKGTFLLVNGEFSSEYASFSNELKEIFYVIDSYKNKESDYEWINYFFSIEGKKGNNYFTLFVNQEVITFNETSNCYKYIYNLRFIKNIYIN</sequence>
<accession>A0A0K1P6M1</accession>
<gene>
    <name evidence="2" type="ORF">STURON_00684</name>
</gene>
<reference evidence="2 3" key="1">
    <citation type="journal article" date="2015" name="Genome Announc.">
        <title>Complete Genome Sequence of Spiroplasma turonicum Strain Tab4cT, a Parasite of a Horse Fly, Haematopota sp. (Diptera: Tabanidae).</title>
        <authorList>
            <person name="Davis R.E."/>
            <person name="Shao J."/>
            <person name="Zhao Y."/>
            <person name="Gasparich G.E."/>
            <person name="Gaynor B.J."/>
            <person name="Donofrio N."/>
        </authorList>
    </citation>
    <scope>NUCLEOTIDE SEQUENCE [LARGE SCALE GENOMIC DNA]</scope>
    <source>
        <strain evidence="2 3">Tab4c</strain>
    </source>
</reference>
<evidence type="ECO:0000256" key="1">
    <source>
        <dbReference type="SAM" id="SignalP"/>
    </source>
</evidence>
<dbReference type="AlphaFoldDB" id="A0A0K1P6M1"/>
<evidence type="ECO:0000313" key="3">
    <source>
        <dbReference type="Proteomes" id="UP000067243"/>
    </source>
</evidence>
<dbReference type="PATRIC" id="fig|216946.3.peg.711"/>
<evidence type="ECO:0008006" key="4">
    <source>
        <dbReference type="Google" id="ProtNLM"/>
    </source>
</evidence>
<name>A0A0K1P6M1_9MOLU</name>
<feature type="signal peptide" evidence="1">
    <location>
        <begin position="1"/>
        <end position="21"/>
    </location>
</feature>
<keyword evidence="3" id="KW-1185">Reference proteome</keyword>
<dbReference type="RefSeq" id="WP_075048513.1">
    <property type="nucleotide sequence ID" value="NZ_CP012328.1"/>
</dbReference>
<keyword evidence="1" id="KW-0732">Signal</keyword>
<dbReference type="Proteomes" id="UP000067243">
    <property type="component" value="Chromosome"/>
</dbReference>
<evidence type="ECO:0000313" key="2">
    <source>
        <dbReference type="EMBL" id="AKU79930.1"/>
    </source>
</evidence>
<dbReference type="STRING" id="216946.STURO_v1c06850"/>
<dbReference type="EMBL" id="CP012328">
    <property type="protein sequence ID" value="AKU79930.1"/>
    <property type="molecule type" value="Genomic_DNA"/>
</dbReference>
<feature type="chain" id="PRO_5009779613" description="Lipoprotein" evidence="1">
    <location>
        <begin position="22"/>
        <end position="193"/>
    </location>
</feature>
<proteinExistence type="predicted"/>